<dbReference type="SUPFAM" id="SSF49299">
    <property type="entry name" value="PKD domain"/>
    <property type="match status" value="3"/>
</dbReference>
<dbReference type="Gene3D" id="2.60.40.10">
    <property type="entry name" value="Immunoglobulins"/>
    <property type="match status" value="3"/>
</dbReference>
<dbReference type="RefSeq" id="WP_377768192.1">
    <property type="nucleotide sequence ID" value="NZ_JBHULB010000081.1"/>
</dbReference>
<dbReference type="InterPro" id="IPR013783">
    <property type="entry name" value="Ig-like_fold"/>
</dbReference>
<feature type="domain" description="PKD" evidence="2">
    <location>
        <begin position="150"/>
        <end position="201"/>
    </location>
</feature>
<accession>A0ABW5N0T5</accession>
<evidence type="ECO:0000313" key="4">
    <source>
        <dbReference type="Proteomes" id="UP001597526"/>
    </source>
</evidence>
<organism evidence="3 4">
    <name type="scientific">Croceitalea marina</name>
    <dbReference type="NCBI Taxonomy" id="1775166"/>
    <lineage>
        <taxon>Bacteria</taxon>
        <taxon>Pseudomonadati</taxon>
        <taxon>Bacteroidota</taxon>
        <taxon>Flavobacteriia</taxon>
        <taxon>Flavobacteriales</taxon>
        <taxon>Flavobacteriaceae</taxon>
        <taxon>Croceitalea</taxon>
    </lineage>
</organism>
<dbReference type="InterPro" id="IPR000601">
    <property type="entry name" value="PKD_dom"/>
</dbReference>
<dbReference type="PROSITE" id="PS50093">
    <property type="entry name" value="PKD"/>
    <property type="match status" value="3"/>
</dbReference>
<dbReference type="PANTHER" id="PTHR36842:SF1">
    <property type="entry name" value="PROTEIN TOLB"/>
    <property type="match status" value="1"/>
</dbReference>
<reference evidence="4" key="1">
    <citation type="journal article" date="2019" name="Int. J. Syst. Evol. Microbiol.">
        <title>The Global Catalogue of Microorganisms (GCM) 10K type strain sequencing project: providing services to taxonomists for standard genome sequencing and annotation.</title>
        <authorList>
            <consortium name="The Broad Institute Genomics Platform"/>
            <consortium name="The Broad Institute Genome Sequencing Center for Infectious Disease"/>
            <person name="Wu L."/>
            <person name="Ma J."/>
        </authorList>
    </citation>
    <scope>NUCLEOTIDE SEQUENCE [LARGE SCALE GENOMIC DNA]</scope>
    <source>
        <strain evidence="4">KCTC 52368</strain>
    </source>
</reference>
<feature type="region of interest" description="Disordered" evidence="1">
    <location>
        <begin position="358"/>
        <end position="378"/>
    </location>
</feature>
<dbReference type="InterPro" id="IPR035986">
    <property type="entry name" value="PKD_dom_sf"/>
</dbReference>
<dbReference type="Pfam" id="PF18911">
    <property type="entry name" value="PKD_4"/>
    <property type="match status" value="3"/>
</dbReference>
<dbReference type="PROSITE" id="PS51257">
    <property type="entry name" value="PROKAR_LIPOPROTEIN"/>
    <property type="match status" value="1"/>
</dbReference>
<dbReference type="EMBL" id="JBHULB010000081">
    <property type="protein sequence ID" value="MFD2588701.1"/>
    <property type="molecule type" value="Genomic_DNA"/>
</dbReference>
<name>A0ABW5N0T5_9FLAO</name>
<feature type="domain" description="PKD" evidence="2">
    <location>
        <begin position="68"/>
        <end position="120"/>
    </location>
</feature>
<sequence length="517" mass="55660">MKNKLLLNNRWSFWMLLLGIVFFSCENEEEGLRADQSQDDPAPLSVNFTTSSVFLEVSTTNTSANGRAYAWDFGVEDADDDTSIEFEPSYTYEADGTYTITLVVKGEGGQEEIVTREVTVGREMINPSASFTSEIDFLDVAFTNTSVNGVSYEWDFGDGAGTSTEENPSYSYAAGGTYTVSLIATSRTDDTDTVTEMITVEPRPVAPVADFTFVATNLDVEFTDASLANDGNITAYAWDFGDGTGTSALADPSYSYGAAGTYQVALTITFDDVLGETSSTTTQSVSVTADPGLQATFAAALQNGDMQTYPTAEQNNNDLVDAWTIDPDNTFNDNSDTPFNFWRNDDLEAFVTAIGGTDKASSSGTDATSAGGTSDRSYKMDSAGERAYQPFEVETGVLYSISAFVKSETTPVGNVEGTFYILSDQPSDETDLASIALATVPVTSNGINEWQQISFSFIAESTFNFPQSRVDESIATGGILTSVDQEFVILYFAPTSTVTGDNEVFLTDVEIETPSLN</sequence>
<evidence type="ECO:0000259" key="2">
    <source>
        <dbReference type="PROSITE" id="PS50093"/>
    </source>
</evidence>
<dbReference type="PANTHER" id="PTHR36842">
    <property type="entry name" value="PROTEIN TOLB HOMOLOG"/>
    <property type="match status" value="1"/>
</dbReference>
<feature type="domain" description="PKD" evidence="2">
    <location>
        <begin position="203"/>
        <end position="269"/>
    </location>
</feature>
<evidence type="ECO:0000313" key="3">
    <source>
        <dbReference type="EMBL" id="MFD2588701.1"/>
    </source>
</evidence>
<evidence type="ECO:0000256" key="1">
    <source>
        <dbReference type="SAM" id="MobiDB-lite"/>
    </source>
</evidence>
<protein>
    <submittedName>
        <fullName evidence="3">PKD domain-containing protein</fullName>
    </submittedName>
</protein>
<keyword evidence="4" id="KW-1185">Reference proteome</keyword>
<gene>
    <name evidence="3" type="ORF">ACFSQJ_17370</name>
</gene>
<dbReference type="SMART" id="SM00089">
    <property type="entry name" value="PKD"/>
    <property type="match status" value="3"/>
</dbReference>
<dbReference type="Proteomes" id="UP001597526">
    <property type="component" value="Unassembled WGS sequence"/>
</dbReference>
<dbReference type="CDD" id="cd00146">
    <property type="entry name" value="PKD"/>
    <property type="match status" value="3"/>
</dbReference>
<feature type="compositionally biased region" description="Low complexity" evidence="1">
    <location>
        <begin position="358"/>
        <end position="375"/>
    </location>
</feature>
<proteinExistence type="predicted"/>
<dbReference type="InterPro" id="IPR022409">
    <property type="entry name" value="PKD/Chitinase_dom"/>
</dbReference>
<comment type="caution">
    <text evidence="3">The sequence shown here is derived from an EMBL/GenBank/DDBJ whole genome shotgun (WGS) entry which is preliminary data.</text>
</comment>